<feature type="transmembrane region" description="Helical" evidence="1">
    <location>
        <begin position="58"/>
        <end position="76"/>
    </location>
</feature>
<evidence type="ECO:0000313" key="2">
    <source>
        <dbReference type="EMBL" id="RBP73100.1"/>
    </source>
</evidence>
<evidence type="ECO:0000256" key="1">
    <source>
        <dbReference type="SAM" id="Phobius"/>
    </source>
</evidence>
<reference evidence="2 3" key="1">
    <citation type="submission" date="2018-06" db="EMBL/GenBank/DDBJ databases">
        <title>Freshwater and sediment microbial communities from various areas in North America, analyzing microbe dynamics in response to fracking.</title>
        <authorList>
            <person name="Lamendella R."/>
        </authorList>
    </citation>
    <scope>NUCLEOTIDE SEQUENCE [LARGE SCALE GENOMIC DNA]</scope>
    <source>
        <strain evidence="2 3">3b_TX</strain>
    </source>
</reference>
<accession>A0A366IN35</accession>
<evidence type="ECO:0000313" key="3">
    <source>
        <dbReference type="Proteomes" id="UP000253509"/>
    </source>
</evidence>
<feature type="transmembrane region" description="Helical" evidence="1">
    <location>
        <begin position="21"/>
        <end position="38"/>
    </location>
</feature>
<organism evidence="2 3">
    <name type="scientific">Brevibacterium celere</name>
    <dbReference type="NCBI Taxonomy" id="225845"/>
    <lineage>
        <taxon>Bacteria</taxon>
        <taxon>Bacillati</taxon>
        <taxon>Actinomycetota</taxon>
        <taxon>Actinomycetes</taxon>
        <taxon>Micrococcales</taxon>
        <taxon>Brevibacteriaceae</taxon>
        <taxon>Brevibacterium</taxon>
    </lineage>
</organism>
<proteinExistence type="predicted"/>
<keyword evidence="3" id="KW-1185">Reference proteome</keyword>
<keyword evidence="1" id="KW-0812">Transmembrane</keyword>
<gene>
    <name evidence="2" type="ORF">DFO65_103398</name>
</gene>
<dbReference type="RefSeq" id="WP_113903553.1">
    <property type="nucleotide sequence ID" value="NZ_QNSB01000003.1"/>
</dbReference>
<keyword evidence="1" id="KW-0472">Membrane</keyword>
<dbReference type="Proteomes" id="UP000253509">
    <property type="component" value="Unassembled WGS sequence"/>
</dbReference>
<comment type="caution">
    <text evidence="2">The sequence shown here is derived from an EMBL/GenBank/DDBJ whole genome shotgun (WGS) entry which is preliminary data.</text>
</comment>
<sequence>MPDRLIRWATHGRASPGPKQVFVFTLGLYTALRGLILMGMDTLRPGLGFITDVLPLHWWGWAWLAVGLYAIGGAVTRHYVIPLIPIAVMSALWATSYTVSWGAQGFAGLGWYAAAGYLVQAVACLVVVRLIDPPEVGLTGGGEDD</sequence>
<name>A0A366IN35_9MICO</name>
<feature type="transmembrane region" description="Helical" evidence="1">
    <location>
        <begin position="109"/>
        <end position="131"/>
    </location>
</feature>
<dbReference type="AlphaFoldDB" id="A0A366IN35"/>
<keyword evidence="1" id="KW-1133">Transmembrane helix</keyword>
<dbReference type="EMBL" id="QNSB01000003">
    <property type="protein sequence ID" value="RBP73100.1"/>
    <property type="molecule type" value="Genomic_DNA"/>
</dbReference>
<feature type="transmembrane region" description="Helical" evidence="1">
    <location>
        <begin position="83"/>
        <end position="103"/>
    </location>
</feature>
<protein>
    <submittedName>
        <fullName evidence="2">Uncharacterized protein</fullName>
    </submittedName>
</protein>